<dbReference type="Proteomes" id="UP000324897">
    <property type="component" value="Chromosome 4"/>
</dbReference>
<sequence>MDWRILLSSDLQFSSTNQSLKLVISRHSETQPLNLSFSICAEFHDSISLWSSNYSRLRSSNATDASARFLHDIICGVLQYGPYSNRRSLVRLPSVQIPEDSSGKIFNIAALTLAILVSIYEAPSSLRREFIDTISAQLMRRDMGDAAKKLMLTLGSNVEEQWMLSVNLASPTGPWSVSGPVYLRRLPRCSPTLFQRPSCGRSRCTALLCHGHGASFTSDERREAAVLADTYQQLESVIQLVCQRFGKENWIDVSVNVDNIRCDVVQLVSESLMRGRVLGRMLGKTESCGSRCGRGAACVRVCWCDEYAPVTAPGLTMRCMRLGTGEMMPGQGWGEVA</sequence>
<dbReference type="AlphaFoldDB" id="A0A5J9VWD6"/>
<gene>
    <name evidence="1" type="ORF">EJB05_13390</name>
</gene>
<accession>A0A5J9VWD6</accession>
<evidence type="ECO:0000313" key="1">
    <source>
        <dbReference type="EMBL" id="TVU39946.1"/>
    </source>
</evidence>
<proteinExistence type="predicted"/>
<comment type="caution">
    <text evidence="1">The sequence shown here is derived from an EMBL/GenBank/DDBJ whole genome shotgun (WGS) entry which is preliminary data.</text>
</comment>
<name>A0A5J9VWD6_9POAL</name>
<evidence type="ECO:0000313" key="2">
    <source>
        <dbReference type="Proteomes" id="UP000324897"/>
    </source>
</evidence>
<organism evidence="1 2">
    <name type="scientific">Eragrostis curvula</name>
    <name type="common">weeping love grass</name>
    <dbReference type="NCBI Taxonomy" id="38414"/>
    <lineage>
        <taxon>Eukaryota</taxon>
        <taxon>Viridiplantae</taxon>
        <taxon>Streptophyta</taxon>
        <taxon>Embryophyta</taxon>
        <taxon>Tracheophyta</taxon>
        <taxon>Spermatophyta</taxon>
        <taxon>Magnoliopsida</taxon>
        <taxon>Liliopsida</taxon>
        <taxon>Poales</taxon>
        <taxon>Poaceae</taxon>
        <taxon>PACMAD clade</taxon>
        <taxon>Chloridoideae</taxon>
        <taxon>Eragrostideae</taxon>
        <taxon>Eragrostidinae</taxon>
        <taxon>Eragrostis</taxon>
    </lineage>
</organism>
<dbReference type="PANTHER" id="PTHR31439">
    <property type="entry name" value="EXPRESSED PROTEIN"/>
    <property type="match status" value="1"/>
</dbReference>
<protein>
    <submittedName>
        <fullName evidence="1">Uncharacterized protein</fullName>
    </submittedName>
</protein>
<dbReference type="PANTHER" id="PTHR31439:SF3">
    <property type="entry name" value="OS07G0231800 PROTEIN"/>
    <property type="match status" value="1"/>
</dbReference>
<reference evidence="1 2" key="1">
    <citation type="journal article" date="2019" name="Sci. Rep.">
        <title>A high-quality genome of Eragrostis curvula grass provides insights into Poaceae evolution and supports new strategies to enhance forage quality.</title>
        <authorList>
            <person name="Carballo J."/>
            <person name="Santos B.A.C.M."/>
            <person name="Zappacosta D."/>
            <person name="Garbus I."/>
            <person name="Selva J.P."/>
            <person name="Gallo C.A."/>
            <person name="Diaz A."/>
            <person name="Albertini E."/>
            <person name="Caccamo M."/>
            <person name="Echenique V."/>
        </authorList>
    </citation>
    <scope>NUCLEOTIDE SEQUENCE [LARGE SCALE GENOMIC DNA]</scope>
    <source>
        <strain evidence="2">cv. Victoria</strain>
        <tissue evidence="1">Leaf</tissue>
    </source>
</reference>
<dbReference type="Gramene" id="TVU39946">
    <property type="protein sequence ID" value="TVU39946"/>
    <property type="gene ID" value="EJB05_13390"/>
</dbReference>
<dbReference type="EMBL" id="RWGY01000007">
    <property type="protein sequence ID" value="TVU39946.1"/>
    <property type="molecule type" value="Genomic_DNA"/>
</dbReference>
<keyword evidence="2" id="KW-1185">Reference proteome</keyword>